<comment type="catalytic activity">
    <reaction evidence="6">
        <text>a pyrimidine 2'-deoxyribonucleoside 5'-phosphate + H2O = a pyrimidine nucleobase + 2-deoxy-D-ribose 5-phosphate</text>
        <dbReference type="Rhea" id="RHEA:57852"/>
        <dbReference type="ChEBI" id="CHEBI:15377"/>
        <dbReference type="ChEBI" id="CHEBI:26432"/>
        <dbReference type="ChEBI" id="CHEBI:62877"/>
        <dbReference type="ChEBI" id="CHEBI:142209"/>
    </reaction>
</comment>
<dbReference type="SUPFAM" id="SSF52309">
    <property type="entry name" value="N-(deoxy)ribosyltransferase-like"/>
    <property type="match status" value="1"/>
</dbReference>
<dbReference type="PATRIC" id="fig|1423815.3.peg.914"/>
<dbReference type="Pfam" id="PF05014">
    <property type="entry name" value="Nuc_deoxyrib_tr"/>
    <property type="match status" value="1"/>
</dbReference>
<comment type="caution">
    <text evidence="6">Lacks conserved residue(s) required for the propagation of feature annotation.</text>
</comment>
<evidence type="ECO:0000256" key="1">
    <source>
        <dbReference type="ARBA" id="ARBA00011407"/>
    </source>
</evidence>
<dbReference type="InterPro" id="IPR007710">
    <property type="entry name" value="Nucleoside_deoxyribTrfase"/>
</dbReference>
<keyword evidence="4 6" id="KW-0326">Glycosidase</keyword>
<feature type="binding site" description="in other chain" evidence="6">
    <location>
        <position position="83"/>
    </location>
    <ligand>
        <name>substrate</name>
        <note>ligand shared between homodimeric partners</note>
    </ligand>
</feature>
<evidence type="ECO:0000256" key="4">
    <source>
        <dbReference type="ARBA" id="ARBA00023295"/>
    </source>
</evidence>
<evidence type="ECO:0000256" key="5">
    <source>
        <dbReference type="ARBA" id="ARBA00047460"/>
    </source>
</evidence>
<dbReference type="GO" id="GO:0070694">
    <property type="term" value="F:5-hydroxymethyl-dUMP N-hydrolase activity"/>
    <property type="evidence" value="ECO:0007669"/>
    <property type="project" value="InterPro"/>
</dbReference>
<dbReference type="GO" id="GO:0009117">
    <property type="term" value="P:nucleotide metabolic process"/>
    <property type="evidence" value="ECO:0007669"/>
    <property type="project" value="UniProtKB-KW"/>
</dbReference>
<dbReference type="HAMAP" id="MF_03036">
    <property type="entry name" value="Nuc_phosphate_hydrolase"/>
    <property type="match status" value="1"/>
</dbReference>
<dbReference type="GO" id="GO:0009159">
    <property type="term" value="P:deoxyribonucleoside monophosphate catabolic process"/>
    <property type="evidence" value="ECO:0007669"/>
    <property type="project" value="InterPro"/>
</dbReference>
<sequence>MKIYFAASIRGGRDEAKVYKKIVKYLKKDNDVLTEHLADQNLTADGQTELTDKDIRDRDVEWMSQADIVIADTTNPSLGVGYELAYAERLQKPVIILHNRDKSKLSAMINGTDYFFDVNYYENYHDAIQILEEKLSGKQY</sequence>
<evidence type="ECO:0000256" key="6">
    <source>
        <dbReference type="HAMAP-Rule" id="MF_03036"/>
    </source>
</evidence>
<dbReference type="GO" id="GO:0009116">
    <property type="term" value="P:nucleoside metabolic process"/>
    <property type="evidence" value="ECO:0007669"/>
    <property type="project" value="UniProtKB-UniRule"/>
</dbReference>
<dbReference type="PANTHER" id="PTHR15364">
    <property type="entry name" value="2'-DEOXYNUCLEOSIDE 5'-PHOSPHATE N-HYDROLASE 1"/>
    <property type="match status" value="1"/>
</dbReference>
<dbReference type="InterPro" id="IPR028607">
    <property type="entry name" value="DNPH1"/>
</dbReference>
<dbReference type="EMBL" id="AZFA01000002">
    <property type="protein sequence ID" value="KRL68153.1"/>
    <property type="molecule type" value="Genomic_DNA"/>
</dbReference>
<gene>
    <name evidence="7" type="ORF">FC27_GL000894</name>
</gene>
<comment type="subunit">
    <text evidence="1 6">Monomer and homodimer.</text>
</comment>
<keyword evidence="3 6" id="KW-0546">Nucleotide metabolism</keyword>
<keyword evidence="2 6" id="KW-0378">Hydrolase</keyword>
<accession>A0A0R1SH89</accession>
<dbReference type="Proteomes" id="UP000051647">
    <property type="component" value="Unassembled WGS sequence"/>
</dbReference>
<proteinExistence type="inferred from homology"/>
<protein>
    <recommendedName>
        <fullName evidence="6">Putative 2'-deoxynucleoside 5'-phosphate N-hydrolase 1</fullName>
        <ecNumber evidence="6">3.2.2.-</ecNumber>
    </recommendedName>
</protein>
<comment type="catalytic activity">
    <reaction evidence="5">
        <text>5-hydroxymethyl-dUMP + H2O = 5-hydroxymethyluracil + 2-deoxy-D-ribose 5-phosphate</text>
        <dbReference type="Rhea" id="RHEA:77099"/>
        <dbReference type="ChEBI" id="CHEBI:15377"/>
        <dbReference type="ChEBI" id="CHEBI:16964"/>
        <dbReference type="ChEBI" id="CHEBI:62877"/>
        <dbReference type="ChEBI" id="CHEBI:90409"/>
    </reaction>
    <physiologicalReaction direction="left-to-right" evidence="5">
        <dbReference type="Rhea" id="RHEA:77100"/>
    </physiologicalReaction>
</comment>
<keyword evidence="8" id="KW-1185">Reference proteome</keyword>
<feature type="binding site" description="in other chain" evidence="6">
    <location>
        <position position="19"/>
    </location>
    <ligand>
        <name>substrate</name>
        <note>ligand shared between homodimeric partners</note>
    </ligand>
</feature>
<dbReference type="EC" id="3.2.2.-" evidence="6"/>
<name>A0A0R1SH89_9LACO</name>
<comment type="function">
    <text evidence="6">Catalyzes the cleavage of the N-glycosidic bond of deoxyribonucleoside 5'-monophosphates to yield deoxyribose 5-phosphate and a purine or pyrimidine base.</text>
</comment>
<dbReference type="PANTHER" id="PTHR15364:SF0">
    <property type="entry name" value="2'-DEOXYNUCLEOSIDE 5'-PHOSPHATE N-HYDROLASE 1"/>
    <property type="match status" value="1"/>
</dbReference>
<comment type="caution">
    <text evidence="7">The sequence shown here is derived from an EMBL/GenBank/DDBJ whole genome shotgun (WGS) entry which is preliminary data.</text>
</comment>
<organism evidence="7 8">
    <name type="scientific">Companilactobacillus versmoldensis DSM 14857 = KCTC 3814</name>
    <dbReference type="NCBI Taxonomy" id="1423815"/>
    <lineage>
        <taxon>Bacteria</taxon>
        <taxon>Bacillati</taxon>
        <taxon>Bacillota</taxon>
        <taxon>Bacilli</taxon>
        <taxon>Lactobacillales</taxon>
        <taxon>Lactobacillaceae</taxon>
        <taxon>Companilactobacillus</taxon>
    </lineage>
</organism>
<dbReference type="Gene3D" id="3.40.50.450">
    <property type="match status" value="1"/>
</dbReference>
<reference evidence="7 8" key="1">
    <citation type="journal article" date="2015" name="Genome Announc.">
        <title>Expanding the biotechnology potential of lactobacilli through comparative genomics of 213 strains and associated genera.</title>
        <authorList>
            <person name="Sun Z."/>
            <person name="Harris H.M."/>
            <person name="McCann A."/>
            <person name="Guo C."/>
            <person name="Argimon S."/>
            <person name="Zhang W."/>
            <person name="Yang X."/>
            <person name="Jeffery I.B."/>
            <person name="Cooney J.C."/>
            <person name="Kagawa T.F."/>
            <person name="Liu W."/>
            <person name="Song Y."/>
            <person name="Salvetti E."/>
            <person name="Wrobel A."/>
            <person name="Rasinkangas P."/>
            <person name="Parkhill J."/>
            <person name="Rea M.C."/>
            <person name="O'Sullivan O."/>
            <person name="Ritari J."/>
            <person name="Douillard F.P."/>
            <person name="Paul Ross R."/>
            <person name="Yang R."/>
            <person name="Briner A.E."/>
            <person name="Felis G.E."/>
            <person name="de Vos W.M."/>
            <person name="Barrangou R."/>
            <person name="Klaenhammer T.R."/>
            <person name="Caufield P.W."/>
            <person name="Cui Y."/>
            <person name="Zhang H."/>
            <person name="O'Toole P.W."/>
        </authorList>
    </citation>
    <scope>NUCLEOTIDE SEQUENCE [LARGE SCALE GENOMIC DNA]</scope>
    <source>
        <strain evidence="7 8">DSM 14857</strain>
    </source>
</reference>
<evidence type="ECO:0000256" key="3">
    <source>
        <dbReference type="ARBA" id="ARBA00023080"/>
    </source>
</evidence>
<dbReference type="RefSeq" id="WP_010623994.1">
    <property type="nucleotide sequence ID" value="NZ_AZFA01000002.1"/>
</dbReference>
<evidence type="ECO:0000313" key="7">
    <source>
        <dbReference type="EMBL" id="KRL68153.1"/>
    </source>
</evidence>
<dbReference type="OrthoDB" id="9811273at2"/>
<feature type="binding site" evidence="6">
    <location>
        <begin position="106"/>
        <end position="108"/>
    </location>
    <ligand>
        <name>substrate</name>
        <note>ligand shared between homodimeric partners</note>
    </ligand>
</feature>
<dbReference type="eggNOG" id="COG3613">
    <property type="taxonomic scope" value="Bacteria"/>
</dbReference>
<evidence type="ECO:0000256" key="2">
    <source>
        <dbReference type="ARBA" id="ARBA00022801"/>
    </source>
</evidence>
<comment type="catalytic activity">
    <reaction evidence="6">
        <text>a purine 2'-deoxyribonucleoside 5'-phosphate + H2O = a purine nucleobase + 2-deoxy-D-ribose 5-phosphate</text>
        <dbReference type="Rhea" id="RHEA:51132"/>
        <dbReference type="ChEBI" id="CHEBI:15377"/>
        <dbReference type="ChEBI" id="CHEBI:26386"/>
        <dbReference type="ChEBI" id="CHEBI:62877"/>
        <dbReference type="ChEBI" id="CHEBI:142198"/>
    </reaction>
</comment>
<dbReference type="InterPro" id="IPR051239">
    <property type="entry name" value="2'-dNMP_N-hydrolase"/>
</dbReference>
<evidence type="ECO:0000313" key="8">
    <source>
        <dbReference type="Proteomes" id="UP000051647"/>
    </source>
</evidence>
<comment type="similarity">
    <text evidence="6">Belongs to the 2'-deoxynucleoside 5'-phosphate N-hydrolase 1 family.</text>
</comment>
<dbReference type="STRING" id="1423815.FC27_GL000894"/>
<dbReference type="AlphaFoldDB" id="A0A0R1SH89"/>